<reference evidence="2" key="2">
    <citation type="submission" date="2020-09" db="EMBL/GenBank/DDBJ databases">
        <authorList>
            <person name="Sun Q."/>
            <person name="Zhou Y."/>
        </authorList>
    </citation>
    <scope>NUCLEOTIDE SEQUENCE</scope>
    <source>
        <strain evidence="2">CGMCC 1.8984</strain>
    </source>
</reference>
<comment type="caution">
    <text evidence="2">The sequence shown here is derived from an EMBL/GenBank/DDBJ whole genome shotgun (WGS) entry which is preliminary data.</text>
</comment>
<dbReference type="Pfam" id="PF23544">
    <property type="entry name" value="AtuA_ferredoxin"/>
    <property type="match status" value="1"/>
</dbReference>
<evidence type="ECO:0000259" key="1">
    <source>
        <dbReference type="Pfam" id="PF23544"/>
    </source>
</evidence>
<dbReference type="PANTHER" id="PTHR47708">
    <property type="match status" value="1"/>
</dbReference>
<dbReference type="PANTHER" id="PTHR47708:SF2">
    <property type="entry name" value="SI:CH73-132F6.5"/>
    <property type="match status" value="1"/>
</dbReference>
<keyword evidence="3" id="KW-1185">Reference proteome</keyword>
<dbReference type="AlphaFoldDB" id="A0A917UWX8"/>
<dbReference type="InterPro" id="IPR056362">
    <property type="entry name" value="AtuA-like_ferredoxin_dom"/>
</dbReference>
<gene>
    <name evidence="2" type="ORF">GCM10011372_31890</name>
</gene>
<organism evidence="2 3">
    <name type="scientific">Agromyces bauzanensis</name>
    <dbReference type="NCBI Taxonomy" id="1308924"/>
    <lineage>
        <taxon>Bacteria</taxon>
        <taxon>Bacillati</taxon>
        <taxon>Actinomycetota</taxon>
        <taxon>Actinomycetes</taxon>
        <taxon>Micrococcales</taxon>
        <taxon>Microbacteriaceae</taxon>
        <taxon>Agromyces</taxon>
    </lineage>
</organism>
<protein>
    <recommendedName>
        <fullName evidence="1">AtuA-like ferredoxin-fold domain-containing protein</fullName>
    </recommendedName>
</protein>
<evidence type="ECO:0000313" key="3">
    <source>
        <dbReference type="Proteomes" id="UP000636956"/>
    </source>
</evidence>
<dbReference type="Proteomes" id="UP000636956">
    <property type="component" value="Unassembled WGS sequence"/>
</dbReference>
<accession>A0A917UWX8</accession>
<feature type="domain" description="AtuA-like ferredoxin-fold" evidence="1">
    <location>
        <begin position="4"/>
        <end position="101"/>
    </location>
</feature>
<name>A0A917UWX8_9MICO</name>
<proteinExistence type="predicted"/>
<reference evidence="2" key="1">
    <citation type="journal article" date="2014" name="Int. J. Syst. Evol. Microbiol.">
        <title>Complete genome sequence of Corynebacterium casei LMG S-19264T (=DSM 44701T), isolated from a smear-ripened cheese.</title>
        <authorList>
            <consortium name="US DOE Joint Genome Institute (JGI-PGF)"/>
            <person name="Walter F."/>
            <person name="Albersmeier A."/>
            <person name="Kalinowski J."/>
            <person name="Ruckert C."/>
        </authorList>
    </citation>
    <scope>NUCLEOTIDE SEQUENCE</scope>
    <source>
        <strain evidence="2">CGMCC 1.8984</strain>
    </source>
</reference>
<sequence length="112" mass="12194">MWLSLSDLAYTRSGDKGDVSNVGVMAFGDAEYAALRIWLTPERLRDFFAGFVLGPIAVYELPRMNSFQVVMQKALGGGATRTLRFDETGKSVAALMSRFPVPASLLNGSETL</sequence>
<evidence type="ECO:0000313" key="2">
    <source>
        <dbReference type="EMBL" id="GGJ91068.1"/>
    </source>
</evidence>
<dbReference type="EMBL" id="BMMD01000023">
    <property type="protein sequence ID" value="GGJ91068.1"/>
    <property type="molecule type" value="Genomic_DNA"/>
</dbReference>